<gene>
    <name evidence="5 7" type="primary">birA</name>
    <name evidence="7" type="ORF">ERS852407_03371</name>
</gene>
<dbReference type="AlphaFoldDB" id="A0A174GKH1"/>
<dbReference type="Gene3D" id="3.30.930.10">
    <property type="entry name" value="Bira Bifunctional Protein, Domain 2"/>
    <property type="match status" value="1"/>
</dbReference>
<dbReference type="Gene3D" id="1.10.10.10">
    <property type="entry name" value="Winged helix-like DNA-binding domain superfamily/Winged helix DNA-binding domain"/>
    <property type="match status" value="1"/>
</dbReference>
<dbReference type="GO" id="GO:0005524">
    <property type="term" value="F:ATP binding"/>
    <property type="evidence" value="ECO:0007669"/>
    <property type="project" value="UniProtKB-UniRule"/>
</dbReference>
<dbReference type="GO" id="GO:0009249">
    <property type="term" value="P:protein lipoylation"/>
    <property type="evidence" value="ECO:0007669"/>
    <property type="project" value="UniProtKB-ARBA"/>
</dbReference>
<comment type="function">
    <text evidence="5">Acts both as a biotin--[acetyl-CoA-carboxylase] ligase and a repressor.</text>
</comment>
<protein>
    <recommendedName>
        <fullName evidence="5">Bifunctional ligase/repressor BirA</fullName>
    </recommendedName>
    <alternativeName>
        <fullName evidence="5">Biotin--[acetyl-CoA-carboxylase] ligase</fullName>
        <ecNumber evidence="5">6.3.4.15</ecNumber>
    </alternativeName>
    <alternativeName>
        <fullName evidence="5">Biotin--protein ligase</fullName>
    </alternativeName>
    <alternativeName>
        <fullName evidence="5">Biotin-[acetyl-CoA carboxylase] synthetase</fullName>
    </alternativeName>
</protein>
<dbReference type="InterPro" id="IPR004143">
    <property type="entry name" value="BPL_LPL_catalytic"/>
</dbReference>
<dbReference type="EMBL" id="CYZE01000009">
    <property type="protein sequence ID" value="CUO61907.1"/>
    <property type="molecule type" value="Genomic_DNA"/>
</dbReference>
<organism evidence="7 8">
    <name type="scientific">Hungatella hathewayi</name>
    <dbReference type="NCBI Taxonomy" id="154046"/>
    <lineage>
        <taxon>Bacteria</taxon>
        <taxon>Bacillati</taxon>
        <taxon>Bacillota</taxon>
        <taxon>Clostridia</taxon>
        <taxon>Lachnospirales</taxon>
        <taxon>Lachnospiraceae</taxon>
        <taxon>Hungatella</taxon>
    </lineage>
</organism>
<keyword evidence="2 5" id="KW-0547">Nucleotide-binding</keyword>
<reference evidence="7 8" key="1">
    <citation type="submission" date="2015-09" db="EMBL/GenBank/DDBJ databases">
        <authorList>
            <consortium name="Pathogen Informatics"/>
        </authorList>
    </citation>
    <scope>NUCLEOTIDE SEQUENCE [LARGE SCALE GENOMIC DNA]</scope>
    <source>
        <strain evidence="7 8">2789STDY5608850</strain>
    </source>
</reference>
<dbReference type="PROSITE" id="PS51733">
    <property type="entry name" value="BPL_LPL_CATALYTIC"/>
    <property type="match status" value="1"/>
</dbReference>
<evidence type="ECO:0000256" key="1">
    <source>
        <dbReference type="ARBA" id="ARBA00022598"/>
    </source>
</evidence>
<keyword evidence="5" id="KW-0805">Transcription regulation</keyword>
<keyword evidence="1 5" id="KW-0436">Ligase</keyword>
<comment type="similarity">
    <text evidence="5">Belongs to the biotin--protein ligase family.</text>
</comment>
<dbReference type="Pfam" id="PF02237">
    <property type="entry name" value="BPL_C"/>
    <property type="match status" value="1"/>
</dbReference>
<dbReference type="HAMAP" id="MF_00978">
    <property type="entry name" value="Bifunct_BirA"/>
    <property type="match status" value="1"/>
</dbReference>
<dbReference type="EC" id="6.3.4.15" evidence="5"/>
<evidence type="ECO:0000256" key="4">
    <source>
        <dbReference type="ARBA" id="ARBA00023267"/>
    </source>
</evidence>
<evidence type="ECO:0000313" key="7">
    <source>
        <dbReference type="EMBL" id="CUO61907.1"/>
    </source>
</evidence>
<dbReference type="PANTHER" id="PTHR12835">
    <property type="entry name" value="BIOTIN PROTEIN LIGASE"/>
    <property type="match status" value="1"/>
</dbReference>
<keyword evidence="4 5" id="KW-0092">Biotin</keyword>
<comment type="catalytic activity">
    <reaction evidence="5">
        <text>biotin + L-lysyl-[protein] + ATP = N(6)-biotinyl-L-lysyl-[protein] + AMP + diphosphate + H(+)</text>
        <dbReference type="Rhea" id="RHEA:11756"/>
        <dbReference type="Rhea" id="RHEA-COMP:9752"/>
        <dbReference type="Rhea" id="RHEA-COMP:10505"/>
        <dbReference type="ChEBI" id="CHEBI:15378"/>
        <dbReference type="ChEBI" id="CHEBI:29969"/>
        <dbReference type="ChEBI" id="CHEBI:30616"/>
        <dbReference type="ChEBI" id="CHEBI:33019"/>
        <dbReference type="ChEBI" id="CHEBI:57586"/>
        <dbReference type="ChEBI" id="CHEBI:83144"/>
        <dbReference type="ChEBI" id="CHEBI:456215"/>
        <dbReference type="EC" id="6.3.4.15"/>
    </reaction>
</comment>
<evidence type="ECO:0000256" key="2">
    <source>
        <dbReference type="ARBA" id="ARBA00022741"/>
    </source>
</evidence>
<feature type="binding site" evidence="5">
    <location>
        <begin position="119"/>
        <end position="121"/>
    </location>
    <ligand>
        <name>biotin</name>
        <dbReference type="ChEBI" id="CHEBI:57586"/>
    </ligand>
</feature>
<dbReference type="GO" id="GO:0006355">
    <property type="term" value="P:regulation of DNA-templated transcription"/>
    <property type="evidence" value="ECO:0007669"/>
    <property type="project" value="UniProtKB-UniRule"/>
</dbReference>
<proteinExistence type="inferred from homology"/>
<dbReference type="Gene3D" id="2.30.30.100">
    <property type="match status" value="1"/>
</dbReference>
<dbReference type="InterPro" id="IPR008988">
    <property type="entry name" value="Transcriptional_repressor_C"/>
</dbReference>
<evidence type="ECO:0000313" key="8">
    <source>
        <dbReference type="Proteomes" id="UP000095651"/>
    </source>
</evidence>
<dbReference type="NCBIfam" id="TIGR00121">
    <property type="entry name" value="birA_ligase"/>
    <property type="match status" value="1"/>
</dbReference>
<feature type="binding site" evidence="5">
    <location>
        <begin position="91"/>
        <end position="93"/>
    </location>
    <ligand>
        <name>biotin</name>
        <dbReference type="ChEBI" id="CHEBI:57586"/>
    </ligand>
</feature>
<evidence type="ECO:0000259" key="6">
    <source>
        <dbReference type="PROSITE" id="PS51733"/>
    </source>
</evidence>
<dbReference type="CDD" id="cd16442">
    <property type="entry name" value="BPL"/>
    <property type="match status" value="1"/>
</dbReference>
<dbReference type="GO" id="GO:0003677">
    <property type="term" value="F:DNA binding"/>
    <property type="evidence" value="ECO:0007669"/>
    <property type="project" value="UniProtKB-UniRule"/>
</dbReference>
<feature type="binding site" evidence="5">
    <location>
        <position position="186"/>
    </location>
    <ligand>
        <name>biotin</name>
        <dbReference type="ChEBI" id="CHEBI:57586"/>
    </ligand>
</feature>
<dbReference type="GO" id="GO:0016740">
    <property type="term" value="F:transferase activity"/>
    <property type="evidence" value="ECO:0007669"/>
    <property type="project" value="UniProtKB-ARBA"/>
</dbReference>
<dbReference type="SUPFAM" id="SSF46785">
    <property type="entry name" value="Winged helix' DNA-binding domain"/>
    <property type="match status" value="1"/>
</dbReference>
<keyword evidence="5" id="KW-0678">Repressor</keyword>
<keyword evidence="5" id="KW-0804">Transcription</keyword>
<dbReference type="InterPro" id="IPR036388">
    <property type="entry name" value="WH-like_DNA-bd_sf"/>
</dbReference>
<dbReference type="SUPFAM" id="SSF50037">
    <property type="entry name" value="C-terminal domain of transcriptional repressors"/>
    <property type="match status" value="1"/>
</dbReference>
<dbReference type="SUPFAM" id="SSF55681">
    <property type="entry name" value="Class II aaRS and biotin synthetases"/>
    <property type="match status" value="1"/>
</dbReference>
<dbReference type="InterPro" id="IPR013196">
    <property type="entry name" value="HTH_11"/>
</dbReference>
<dbReference type="InterPro" id="IPR004408">
    <property type="entry name" value="Biotin_CoA_COase_ligase"/>
</dbReference>
<feature type="binding site" evidence="5">
    <location>
        <position position="115"/>
    </location>
    <ligand>
        <name>biotin</name>
        <dbReference type="ChEBI" id="CHEBI:57586"/>
    </ligand>
</feature>
<name>A0A174GKH1_9FIRM</name>
<dbReference type="Pfam" id="PF03099">
    <property type="entry name" value="BPL_LplA_LipB"/>
    <property type="match status" value="1"/>
</dbReference>
<keyword evidence="5" id="KW-0238">DNA-binding</keyword>
<dbReference type="GO" id="GO:0004077">
    <property type="term" value="F:biotin--[biotin carboxyl-carrier protein] ligase activity"/>
    <property type="evidence" value="ECO:0007669"/>
    <property type="project" value="UniProtKB-UniRule"/>
</dbReference>
<accession>A0A174GKH1</accession>
<dbReference type="Proteomes" id="UP000095651">
    <property type="component" value="Unassembled WGS sequence"/>
</dbReference>
<dbReference type="Pfam" id="PF08279">
    <property type="entry name" value="HTH_11"/>
    <property type="match status" value="1"/>
</dbReference>
<dbReference type="InterPro" id="IPR003142">
    <property type="entry name" value="BPL_C"/>
</dbReference>
<feature type="domain" description="BPL/LPL catalytic" evidence="6">
    <location>
        <begin position="78"/>
        <end position="257"/>
    </location>
</feature>
<feature type="DNA-binding region" description="H-T-H motif" evidence="5">
    <location>
        <begin position="21"/>
        <end position="40"/>
    </location>
</feature>
<evidence type="ECO:0000256" key="5">
    <source>
        <dbReference type="HAMAP-Rule" id="MF_00978"/>
    </source>
</evidence>
<keyword evidence="3 5" id="KW-0067">ATP-binding</keyword>
<dbReference type="PANTHER" id="PTHR12835:SF5">
    <property type="entry name" value="BIOTIN--PROTEIN LIGASE"/>
    <property type="match status" value="1"/>
</dbReference>
<sequence length="328" mass="35555">MRAVKTEILKAIKEEAGFVSGQELCDRFGVSRTAVWKAIGQLKEEGFQIEAVRNKGYRLLSSDDVITEAELMSSMEGGFIKKIVYYEETDSTNIRARKLAEEGAPDGTLVVTDFQNAGRGRRGRMWVSPSGTGIFMSLILRPDILPSSASMLTLVAALAVYDGIKATTGLETVIKWPNDIVAEGKKLCGILTEMSAELEGIHYVVTGIGINANMTEFPEEVGEAATSLRILTGGPVRRSRLIAAVMKAYEGYYEKFKSCGSLAGLMDVYNERMANLGREVKVLDPAGAYTGKALGIDEKGELIVEKADGKVVRVVSGEVSVRGIYGYV</sequence>
<dbReference type="InterPro" id="IPR030855">
    <property type="entry name" value="Bifunct_BirA"/>
</dbReference>
<dbReference type="GO" id="GO:0005737">
    <property type="term" value="C:cytoplasm"/>
    <property type="evidence" value="ECO:0007669"/>
    <property type="project" value="TreeGrafter"/>
</dbReference>
<dbReference type="InterPro" id="IPR036390">
    <property type="entry name" value="WH_DNA-bd_sf"/>
</dbReference>
<dbReference type="InterPro" id="IPR045864">
    <property type="entry name" value="aa-tRNA-synth_II/BPL/LPL"/>
</dbReference>
<evidence type="ECO:0000256" key="3">
    <source>
        <dbReference type="ARBA" id="ARBA00022840"/>
    </source>
</evidence>